<keyword evidence="5" id="KW-0677">Repeat</keyword>
<dbReference type="Pfam" id="PF00096">
    <property type="entry name" value="zf-C2H2"/>
    <property type="match status" value="11"/>
</dbReference>
<dbReference type="FunFam" id="1.10.4020.10:FF:000005">
    <property type="entry name" value="Uncharacterized protein"/>
    <property type="match status" value="1"/>
</dbReference>
<evidence type="ECO:0000259" key="15">
    <source>
        <dbReference type="PROSITE" id="PS50805"/>
    </source>
</evidence>
<feature type="domain" description="C2H2-type" evidence="13">
    <location>
        <begin position="479"/>
        <end position="506"/>
    </location>
</feature>
<dbReference type="InterPro" id="IPR036236">
    <property type="entry name" value="Znf_C2H2_sf"/>
</dbReference>
<dbReference type="SMART" id="SM00349">
    <property type="entry name" value="KRAB"/>
    <property type="match status" value="1"/>
</dbReference>
<evidence type="ECO:0000313" key="16">
    <source>
        <dbReference type="Proteomes" id="UP001190640"/>
    </source>
</evidence>
<dbReference type="GO" id="GO:0005634">
    <property type="term" value="C:nucleus"/>
    <property type="evidence" value="ECO:0007669"/>
    <property type="project" value="UniProtKB-SubCell"/>
</dbReference>
<dbReference type="FunFam" id="3.30.160.60:FF:000340">
    <property type="entry name" value="zinc finger protein 473 isoform X1"/>
    <property type="match status" value="1"/>
</dbReference>
<evidence type="ECO:0000256" key="8">
    <source>
        <dbReference type="ARBA" id="ARBA00023015"/>
    </source>
</evidence>
<dbReference type="SUPFAM" id="SSF109640">
    <property type="entry name" value="KRAB domain (Kruppel-associated box)"/>
    <property type="match status" value="1"/>
</dbReference>
<dbReference type="RefSeq" id="XP_054833916.1">
    <property type="nucleotide sequence ID" value="XM_054977941.1"/>
</dbReference>
<keyword evidence="10" id="KW-0804">Transcription</keyword>
<dbReference type="InterPro" id="IPR013087">
    <property type="entry name" value="Znf_C2H2_type"/>
</dbReference>
<feature type="domain" description="C2H2-type" evidence="13">
    <location>
        <begin position="395"/>
        <end position="422"/>
    </location>
</feature>
<dbReference type="Pfam" id="PF01352">
    <property type="entry name" value="KRAB"/>
    <property type="match status" value="1"/>
</dbReference>
<keyword evidence="4" id="KW-0479">Metal-binding</keyword>
<feature type="domain" description="KRAB" evidence="15">
    <location>
        <begin position="206"/>
        <end position="281"/>
    </location>
</feature>
<keyword evidence="11" id="KW-0539">Nucleus</keyword>
<dbReference type="GO" id="GO:0000978">
    <property type="term" value="F:RNA polymerase II cis-regulatory region sequence-specific DNA binding"/>
    <property type="evidence" value="ECO:0007669"/>
    <property type="project" value="TreeGrafter"/>
</dbReference>
<feature type="domain" description="C2H2-type" evidence="13">
    <location>
        <begin position="591"/>
        <end position="618"/>
    </location>
</feature>
<dbReference type="FunFam" id="3.30.160.60:FF:000358">
    <property type="entry name" value="zinc finger protein 24"/>
    <property type="match status" value="2"/>
</dbReference>
<dbReference type="GeneID" id="129328703"/>
<feature type="domain" description="C2H2-type" evidence="13">
    <location>
        <begin position="563"/>
        <end position="590"/>
    </location>
</feature>
<dbReference type="AlphaFoldDB" id="A0AA97JAI9"/>
<feature type="domain" description="C2H2-type" evidence="13">
    <location>
        <begin position="311"/>
        <end position="338"/>
    </location>
</feature>
<feature type="domain" description="C2H2-type" evidence="13">
    <location>
        <begin position="367"/>
        <end position="394"/>
    </location>
</feature>
<feature type="domain" description="SCAN box" evidence="14">
    <location>
        <begin position="47"/>
        <end position="124"/>
    </location>
</feature>
<keyword evidence="16" id="KW-1185">Reference proteome</keyword>
<sequence length="653" mass="73636">MEGQEPAGPEASENLDVIKPRSSGEFCRETMQQNPGEVTILSEAECQNFRQFRYQEAGGPREVCSQLHHLCRRWLKPEQHTKNQILDLVILEQFLAVLPPEMESWVRECKPETSSQAVALAEGFLLCPGEDEQVWGASSEGDTDFSKAETAQWDTKERPLFLRITRVCNTSTTPKGTGMSPATHTRLSLPIDGAEVKSVQPDQGLLSFEEVAVDFTEEEWALLDPDQRALYIEVMLENCGSVAILGEEGESEKEGEPLATSLEGVECKKEDLLGSEMEAKPQTWKKSGVCQGNEHHEISAQGPVDKTKERTQCPVCGKSFNFKSSLNAHWRMHKVDKPFECLECGKRLSTTASFKTHQRIHTGERPFKCSVCGKTFSQSSGLTSHLRIHTGEKPYTCSECGKSFSQSSALTSHQRIHTGEKPYPCLECGKSFSKTTDLTRHQRTHTGEKPYKCSDCAMSFSQGGSLKYHQRLHLEEEPYKCLECGRSFSKNTDLVRHQRIHTGEKPFKCSVCSKSFTQRSVLLSHQRIHTGEKPFPCLECGKSFIKNSDLTRHQRIHTGEKPYKCSECTMSFSQGGSLKYHQRLHLEEEAYKCLECGKGFSHSMSLASHQRIHMEESCELQKYLDDEKNFRWGTETESLTLAPSAEIIKLEIL</sequence>
<comment type="similarity">
    <text evidence="2">Belongs to the krueppel C2H2-type zinc-finger protein family.</text>
</comment>
<dbReference type="Gene3D" id="3.30.160.60">
    <property type="entry name" value="Classic Zinc Finger"/>
    <property type="match status" value="11"/>
</dbReference>
<keyword evidence="9" id="KW-0238">DNA-binding</keyword>
<dbReference type="Gene3D" id="6.10.140.140">
    <property type="match status" value="1"/>
</dbReference>
<dbReference type="InterPro" id="IPR003309">
    <property type="entry name" value="SCAN_dom"/>
</dbReference>
<dbReference type="Proteomes" id="UP001190640">
    <property type="component" value="Chromosome 4"/>
</dbReference>
<dbReference type="PROSITE" id="PS50804">
    <property type="entry name" value="SCAN_BOX"/>
    <property type="match status" value="1"/>
</dbReference>
<evidence type="ECO:0000256" key="7">
    <source>
        <dbReference type="ARBA" id="ARBA00022833"/>
    </source>
</evidence>
<dbReference type="PROSITE" id="PS50157">
    <property type="entry name" value="ZINC_FINGER_C2H2_2"/>
    <property type="match status" value="11"/>
</dbReference>
<dbReference type="KEGG" id="emc:129328703"/>
<proteinExistence type="inferred from homology"/>
<accession>A0AA97JAI9</accession>
<evidence type="ECO:0000256" key="9">
    <source>
        <dbReference type="ARBA" id="ARBA00023125"/>
    </source>
</evidence>
<name>A0AA97JAI9_EUBMA</name>
<dbReference type="PROSITE" id="PS50805">
    <property type="entry name" value="KRAB"/>
    <property type="match status" value="1"/>
</dbReference>
<dbReference type="SUPFAM" id="SSF47353">
    <property type="entry name" value="Retrovirus capsid dimerization domain-like"/>
    <property type="match status" value="1"/>
</dbReference>
<evidence type="ECO:0000256" key="6">
    <source>
        <dbReference type="ARBA" id="ARBA00022771"/>
    </source>
</evidence>
<dbReference type="FunFam" id="3.30.160.60:FF:002343">
    <property type="entry name" value="Zinc finger protein 33A"/>
    <property type="match status" value="5"/>
</dbReference>
<protein>
    <submittedName>
        <fullName evidence="17">Zinc finger protein 383-like</fullName>
    </submittedName>
</protein>
<evidence type="ECO:0000256" key="10">
    <source>
        <dbReference type="ARBA" id="ARBA00023163"/>
    </source>
</evidence>
<dbReference type="SMART" id="SM00355">
    <property type="entry name" value="ZnF_C2H2"/>
    <property type="match status" value="11"/>
</dbReference>
<keyword evidence="6 12" id="KW-0863">Zinc-finger</keyword>
<dbReference type="SMART" id="SM00431">
    <property type="entry name" value="SCAN"/>
    <property type="match status" value="1"/>
</dbReference>
<dbReference type="FunFam" id="3.30.160.60:FF:000540">
    <property type="entry name" value="zinc finger protein 263 isoform X1"/>
    <property type="match status" value="1"/>
</dbReference>
<reference evidence="17" key="1">
    <citation type="submission" date="2025-08" db="UniProtKB">
        <authorList>
            <consortium name="RefSeq"/>
        </authorList>
    </citation>
    <scope>IDENTIFICATION</scope>
    <source>
        <tissue evidence="17">Blood</tissue>
    </source>
</reference>
<comment type="subcellular location">
    <subcellularLocation>
        <location evidence="1">Nucleus</location>
    </subcellularLocation>
</comment>
<evidence type="ECO:0000256" key="12">
    <source>
        <dbReference type="PROSITE-ProRule" id="PRU00042"/>
    </source>
</evidence>
<dbReference type="PANTHER" id="PTHR23226:SF377">
    <property type="entry name" value="ZINC FINGER AND SCAN DOMAIN-CONTAINING PROTEIN 20"/>
    <property type="match status" value="1"/>
</dbReference>
<dbReference type="PROSITE" id="PS00028">
    <property type="entry name" value="ZINC_FINGER_C2H2_1"/>
    <property type="match status" value="11"/>
</dbReference>
<feature type="domain" description="C2H2-type" evidence="13">
    <location>
        <begin position="339"/>
        <end position="366"/>
    </location>
</feature>
<dbReference type="InterPro" id="IPR001909">
    <property type="entry name" value="KRAB"/>
</dbReference>
<dbReference type="FunFam" id="3.30.160.60:FF:001532">
    <property type="entry name" value="Zinc finger protein 483"/>
    <property type="match status" value="1"/>
</dbReference>
<dbReference type="GO" id="GO:0000981">
    <property type="term" value="F:DNA-binding transcription factor activity, RNA polymerase II-specific"/>
    <property type="evidence" value="ECO:0007669"/>
    <property type="project" value="TreeGrafter"/>
</dbReference>
<feature type="domain" description="C2H2-type" evidence="13">
    <location>
        <begin position="423"/>
        <end position="450"/>
    </location>
</feature>
<evidence type="ECO:0000256" key="3">
    <source>
        <dbReference type="ARBA" id="ARBA00022553"/>
    </source>
</evidence>
<feature type="domain" description="C2H2-type" evidence="13">
    <location>
        <begin position="451"/>
        <end position="478"/>
    </location>
</feature>
<keyword evidence="7" id="KW-0862">Zinc</keyword>
<keyword evidence="8" id="KW-0805">Transcription regulation</keyword>
<evidence type="ECO:0000256" key="4">
    <source>
        <dbReference type="ARBA" id="ARBA00022723"/>
    </source>
</evidence>
<feature type="domain" description="C2H2-type" evidence="13">
    <location>
        <begin position="535"/>
        <end position="562"/>
    </location>
</feature>
<dbReference type="SUPFAM" id="SSF57667">
    <property type="entry name" value="beta-beta-alpha zinc fingers"/>
    <property type="match status" value="6"/>
</dbReference>
<evidence type="ECO:0000256" key="11">
    <source>
        <dbReference type="ARBA" id="ARBA00023242"/>
    </source>
</evidence>
<evidence type="ECO:0000256" key="2">
    <source>
        <dbReference type="ARBA" id="ARBA00006991"/>
    </source>
</evidence>
<dbReference type="InterPro" id="IPR036051">
    <property type="entry name" value="KRAB_dom_sf"/>
</dbReference>
<evidence type="ECO:0000259" key="14">
    <source>
        <dbReference type="PROSITE" id="PS50804"/>
    </source>
</evidence>
<evidence type="ECO:0000313" key="17">
    <source>
        <dbReference type="RefSeq" id="XP_054833916.1"/>
    </source>
</evidence>
<dbReference type="Gene3D" id="1.10.4020.10">
    <property type="entry name" value="DNA breaking-rejoining enzymes"/>
    <property type="match status" value="1"/>
</dbReference>
<keyword evidence="3" id="KW-0597">Phosphoprotein</keyword>
<evidence type="ECO:0000256" key="1">
    <source>
        <dbReference type="ARBA" id="ARBA00004123"/>
    </source>
</evidence>
<dbReference type="FunFam" id="3.30.160.60:FF:001024">
    <property type="entry name" value="Zinc finger and SCAN domain-containing protein 20"/>
    <property type="match status" value="1"/>
</dbReference>
<evidence type="ECO:0000256" key="5">
    <source>
        <dbReference type="ARBA" id="ARBA00022737"/>
    </source>
</evidence>
<dbReference type="CDD" id="cd07765">
    <property type="entry name" value="KRAB_A-box"/>
    <property type="match status" value="1"/>
</dbReference>
<evidence type="ECO:0000259" key="13">
    <source>
        <dbReference type="PROSITE" id="PS50157"/>
    </source>
</evidence>
<dbReference type="InterPro" id="IPR038269">
    <property type="entry name" value="SCAN_sf"/>
</dbReference>
<dbReference type="PANTHER" id="PTHR23226">
    <property type="entry name" value="ZINC FINGER AND SCAN DOMAIN-CONTAINING"/>
    <property type="match status" value="1"/>
</dbReference>
<feature type="domain" description="C2H2-type" evidence="13">
    <location>
        <begin position="507"/>
        <end position="534"/>
    </location>
</feature>
<gene>
    <name evidence="17" type="primary">LOC129328703</name>
</gene>
<dbReference type="GO" id="GO:0008270">
    <property type="term" value="F:zinc ion binding"/>
    <property type="evidence" value="ECO:0007669"/>
    <property type="project" value="UniProtKB-KW"/>
</dbReference>
<dbReference type="CDD" id="cd07936">
    <property type="entry name" value="SCAN"/>
    <property type="match status" value="1"/>
</dbReference>
<organism evidence="16 17">
    <name type="scientific">Eublepharis macularius</name>
    <name type="common">Leopard gecko</name>
    <name type="synonym">Cyrtodactylus macularius</name>
    <dbReference type="NCBI Taxonomy" id="481883"/>
    <lineage>
        <taxon>Eukaryota</taxon>
        <taxon>Metazoa</taxon>
        <taxon>Chordata</taxon>
        <taxon>Craniata</taxon>
        <taxon>Vertebrata</taxon>
        <taxon>Euteleostomi</taxon>
        <taxon>Lepidosauria</taxon>
        <taxon>Squamata</taxon>
        <taxon>Bifurcata</taxon>
        <taxon>Gekkota</taxon>
        <taxon>Eublepharidae</taxon>
        <taxon>Eublepharinae</taxon>
        <taxon>Eublepharis</taxon>
    </lineage>
</organism>
<dbReference type="Pfam" id="PF02023">
    <property type="entry name" value="SCAN"/>
    <property type="match status" value="1"/>
</dbReference>